<reference evidence="3" key="1">
    <citation type="journal article" date="2019" name="Int. J. Syst. Evol. Microbiol.">
        <title>The Global Catalogue of Microorganisms (GCM) 10K type strain sequencing project: providing services to taxonomists for standard genome sequencing and annotation.</title>
        <authorList>
            <consortium name="The Broad Institute Genomics Platform"/>
            <consortium name="The Broad Institute Genome Sequencing Center for Infectious Disease"/>
            <person name="Wu L."/>
            <person name="Ma J."/>
        </authorList>
    </citation>
    <scope>NUCLEOTIDE SEQUENCE [LARGE SCALE GENOMIC DNA]</scope>
    <source>
        <strain evidence="3">JCM 17440</strain>
    </source>
</reference>
<dbReference type="SMART" id="SM00530">
    <property type="entry name" value="HTH_XRE"/>
    <property type="match status" value="1"/>
</dbReference>
<dbReference type="CDD" id="cd00093">
    <property type="entry name" value="HTH_XRE"/>
    <property type="match status" value="1"/>
</dbReference>
<evidence type="ECO:0000313" key="2">
    <source>
        <dbReference type="EMBL" id="GAA4239780.1"/>
    </source>
</evidence>
<dbReference type="EMBL" id="BAABAS010000021">
    <property type="protein sequence ID" value="GAA4239780.1"/>
    <property type="molecule type" value="Genomic_DNA"/>
</dbReference>
<dbReference type="InterPro" id="IPR010982">
    <property type="entry name" value="Lambda_DNA-bd_dom_sf"/>
</dbReference>
<dbReference type="InterPro" id="IPR001387">
    <property type="entry name" value="Cro/C1-type_HTH"/>
</dbReference>
<name>A0ABP8CIP8_9ACTN</name>
<dbReference type="SUPFAM" id="SSF47413">
    <property type="entry name" value="lambda repressor-like DNA-binding domains"/>
    <property type="match status" value="1"/>
</dbReference>
<evidence type="ECO:0000259" key="1">
    <source>
        <dbReference type="PROSITE" id="PS50943"/>
    </source>
</evidence>
<proteinExistence type="predicted"/>
<dbReference type="PROSITE" id="PS50943">
    <property type="entry name" value="HTH_CROC1"/>
    <property type="match status" value="1"/>
</dbReference>
<dbReference type="Pfam" id="PF19054">
    <property type="entry name" value="DUF5753"/>
    <property type="match status" value="1"/>
</dbReference>
<feature type="domain" description="HTH cro/C1-type" evidence="1">
    <location>
        <begin position="21"/>
        <end position="75"/>
    </location>
</feature>
<comment type="caution">
    <text evidence="2">The sequence shown here is derived from an EMBL/GenBank/DDBJ whole genome shotgun (WGS) entry which is preliminary data.</text>
</comment>
<evidence type="ECO:0000313" key="3">
    <source>
        <dbReference type="Proteomes" id="UP001501710"/>
    </source>
</evidence>
<protein>
    <submittedName>
        <fullName evidence="2">Helix-turn-helix transcriptional regulator</fullName>
    </submittedName>
</protein>
<gene>
    <name evidence="2" type="ORF">GCM10022254_61540</name>
</gene>
<dbReference type="Gene3D" id="1.10.260.40">
    <property type="entry name" value="lambda repressor-like DNA-binding domains"/>
    <property type="match status" value="1"/>
</dbReference>
<sequence>MEDPQALAPDRSLWDYIAVELRRMREARGLSGNKLAQQLGCDRSYVSRVENGRMPLSLRYARELDRLWETTFVRLVRLAQASDDGDWFTGLTDHEARATRHRMWSALLVPGLLQTPDYVRALLHVGVDRDMDADLEQRLARQATVWNSPKPPLVSVILSWTVLSQPVGSVEVMRAQISHLMELAEEPHISIRVMEAASGAHNGLDGSFRLLTVGDREVAFTDAPERGRLVTTPSDVMKYAVRYDRLADLAAPVGTSRTILGESMEAYR</sequence>
<dbReference type="RefSeq" id="WP_344903946.1">
    <property type="nucleotide sequence ID" value="NZ_BAABAS010000021.1"/>
</dbReference>
<organism evidence="2 3">
    <name type="scientific">Actinomadura meridiana</name>
    <dbReference type="NCBI Taxonomy" id="559626"/>
    <lineage>
        <taxon>Bacteria</taxon>
        <taxon>Bacillati</taxon>
        <taxon>Actinomycetota</taxon>
        <taxon>Actinomycetes</taxon>
        <taxon>Streptosporangiales</taxon>
        <taxon>Thermomonosporaceae</taxon>
        <taxon>Actinomadura</taxon>
    </lineage>
</organism>
<dbReference type="InterPro" id="IPR043917">
    <property type="entry name" value="DUF5753"/>
</dbReference>
<keyword evidence="3" id="KW-1185">Reference proteome</keyword>
<dbReference type="Proteomes" id="UP001501710">
    <property type="component" value="Unassembled WGS sequence"/>
</dbReference>
<accession>A0ABP8CIP8</accession>
<dbReference type="Pfam" id="PF13560">
    <property type="entry name" value="HTH_31"/>
    <property type="match status" value="1"/>
</dbReference>